<proteinExistence type="predicted"/>
<dbReference type="OrthoDB" id="2517212at2759"/>
<dbReference type="VEuPathDB" id="FungiDB:PTTG_10106"/>
<dbReference type="EMBL" id="ADAS02000038">
    <property type="protein sequence ID" value="OAV94619.1"/>
    <property type="molecule type" value="Genomic_DNA"/>
</dbReference>
<sequence>MLQRLPTNNHLEDIPKTLINKWHINSNLRSLENETNYVRTTEEQEFEEVKSATMELEKDLFEKWKRLVGSTEGPKHGARTRQIAANLVPSVEVVSSIQIDRKKFTTKEHHEGNSLVEFYLSQDQRFGETLQIYRSNQTPGRTWMVVRAFKEIHKKDDPYGDYPDLNCRLVKAEQEVPTVIECTQVIGHVGIMRHGVGTFGISTKTLSAVGLRTAGWESLVED</sequence>
<evidence type="ECO:0000313" key="2">
    <source>
        <dbReference type="EnsemblFungi" id="PTTG_10106-t43_1-p1"/>
    </source>
</evidence>
<organism evidence="1">
    <name type="scientific">Puccinia triticina (isolate 1-1 / race 1 (BBBD))</name>
    <name type="common">Brown leaf rust fungus</name>
    <dbReference type="NCBI Taxonomy" id="630390"/>
    <lineage>
        <taxon>Eukaryota</taxon>
        <taxon>Fungi</taxon>
        <taxon>Dikarya</taxon>
        <taxon>Basidiomycota</taxon>
        <taxon>Pucciniomycotina</taxon>
        <taxon>Pucciniomycetes</taxon>
        <taxon>Pucciniales</taxon>
        <taxon>Pucciniaceae</taxon>
        <taxon>Puccinia</taxon>
    </lineage>
</organism>
<dbReference type="EnsemblFungi" id="PTTG_10106-t43_1">
    <property type="protein sequence ID" value="PTTG_10106-t43_1-p1"/>
    <property type="gene ID" value="PTTG_10106"/>
</dbReference>
<evidence type="ECO:0000313" key="1">
    <source>
        <dbReference type="EMBL" id="OAV94619.1"/>
    </source>
</evidence>
<reference evidence="2" key="4">
    <citation type="submission" date="2025-05" db="UniProtKB">
        <authorList>
            <consortium name="EnsemblFungi"/>
        </authorList>
    </citation>
    <scope>IDENTIFICATION</scope>
    <source>
        <strain evidence="2">isolate 1-1 / race 1 (BBBD)</strain>
    </source>
</reference>
<dbReference type="Proteomes" id="UP000005240">
    <property type="component" value="Unassembled WGS sequence"/>
</dbReference>
<reference evidence="1" key="1">
    <citation type="submission" date="2009-11" db="EMBL/GenBank/DDBJ databases">
        <authorList>
            <consortium name="The Broad Institute Genome Sequencing Platform"/>
            <person name="Ward D."/>
            <person name="Feldgarden M."/>
            <person name="Earl A."/>
            <person name="Young S.K."/>
            <person name="Zeng Q."/>
            <person name="Koehrsen M."/>
            <person name="Alvarado L."/>
            <person name="Berlin A."/>
            <person name="Bochicchio J."/>
            <person name="Borenstein D."/>
            <person name="Chapman S.B."/>
            <person name="Chen Z."/>
            <person name="Engels R."/>
            <person name="Freedman E."/>
            <person name="Gellesch M."/>
            <person name="Goldberg J."/>
            <person name="Griggs A."/>
            <person name="Gujja S."/>
            <person name="Heilman E."/>
            <person name="Heiman D."/>
            <person name="Hepburn T."/>
            <person name="Howarth C."/>
            <person name="Jen D."/>
            <person name="Larson L."/>
            <person name="Lewis B."/>
            <person name="Mehta T."/>
            <person name="Park D."/>
            <person name="Pearson M."/>
            <person name="Roberts A."/>
            <person name="Saif S."/>
            <person name="Shea T."/>
            <person name="Shenoy N."/>
            <person name="Sisk P."/>
            <person name="Stolte C."/>
            <person name="Sykes S."/>
            <person name="Thomson T."/>
            <person name="Walk T."/>
            <person name="White J."/>
            <person name="Yandava C."/>
            <person name="Izard J."/>
            <person name="Baranova O.V."/>
            <person name="Blanton J.M."/>
            <person name="Tanner A.C."/>
            <person name="Dewhirst F.E."/>
            <person name="Haas B."/>
            <person name="Nusbaum C."/>
            <person name="Birren B."/>
        </authorList>
    </citation>
    <scope>NUCLEOTIDE SEQUENCE [LARGE SCALE GENOMIC DNA]</scope>
    <source>
        <strain evidence="1">1-1 BBBD Race 1</strain>
    </source>
</reference>
<gene>
    <name evidence="1" type="ORF">PTTG_10106</name>
</gene>
<protein>
    <submittedName>
        <fullName evidence="1 2">Uncharacterized protein</fullName>
    </submittedName>
</protein>
<accession>A0A0C4FA65</accession>
<reference evidence="1" key="2">
    <citation type="submission" date="2016-05" db="EMBL/GenBank/DDBJ databases">
        <title>Comparative analysis highlights variable genome content of wheat rusts and divergence of the mating loci.</title>
        <authorList>
            <person name="Cuomo C.A."/>
            <person name="Bakkeren G."/>
            <person name="Szabo L."/>
            <person name="Khalil H."/>
            <person name="Joly D."/>
            <person name="Goldberg J."/>
            <person name="Young S."/>
            <person name="Zeng Q."/>
            <person name="Fellers J."/>
        </authorList>
    </citation>
    <scope>NUCLEOTIDE SEQUENCE [LARGE SCALE GENOMIC DNA]</scope>
    <source>
        <strain evidence="1">1-1 BBBD Race 1</strain>
    </source>
</reference>
<evidence type="ECO:0000313" key="3">
    <source>
        <dbReference type="Proteomes" id="UP000005240"/>
    </source>
</evidence>
<reference evidence="2 3" key="3">
    <citation type="journal article" date="2017" name="G3 (Bethesda)">
        <title>Comparative analysis highlights variable genome content of wheat rusts and divergence of the mating loci.</title>
        <authorList>
            <person name="Cuomo C.A."/>
            <person name="Bakkeren G."/>
            <person name="Khalil H.B."/>
            <person name="Panwar V."/>
            <person name="Joly D."/>
            <person name="Linning R."/>
            <person name="Sakthikumar S."/>
            <person name="Song X."/>
            <person name="Adiconis X."/>
            <person name="Fan L."/>
            <person name="Goldberg J.M."/>
            <person name="Levin J.Z."/>
            <person name="Young S."/>
            <person name="Zeng Q."/>
            <person name="Anikster Y."/>
            <person name="Bruce M."/>
            <person name="Wang M."/>
            <person name="Yin C."/>
            <person name="McCallum B."/>
            <person name="Szabo L.J."/>
            <person name="Hulbert S."/>
            <person name="Chen X."/>
            <person name="Fellers J.P."/>
        </authorList>
    </citation>
    <scope>NUCLEOTIDE SEQUENCE</scope>
    <source>
        <strain evidence="3">Isolate 1-1 / race 1 (BBBD)</strain>
        <strain evidence="2">isolate 1-1 / race 1 (BBBD)</strain>
    </source>
</reference>
<dbReference type="AlphaFoldDB" id="A0A0C4FA65"/>
<keyword evidence="3" id="KW-1185">Reference proteome</keyword>
<name>A0A0C4FA65_PUCT1</name>